<protein>
    <submittedName>
        <fullName evidence="1">Uncharacterized protein</fullName>
    </submittedName>
</protein>
<dbReference type="Proteomes" id="UP000830395">
    <property type="component" value="Chromosome 6"/>
</dbReference>
<reference evidence="1" key="1">
    <citation type="submission" date="2020-02" db="EMBL/GenBank/DDBJ databases">
        <title>Genome sequencing of the panga catfish, Pangasius djambal.</title>
        <authorList>
            <person name="Wen M."/>
            <person name="Zahm M."/>
            <person name="Roques C."/>
            <person name="Cabau C."/>
            <person name="Klopp C."/>
            <person name="Donnadieu C."/>
            <person name="Jouanno E."/>
            <person name="Avarre J.-C."/>
            <person name="Campet M."/>
            <person name="Ha T."/>
            <person name="Dugue R."/>
            <person name="Lampietro C."/>
            <person name="Louis A."/>
            <person name="Herpin A."/>
            <person name="Echchiki A."/>
            <person name="Berthelot C."/>
            <person name="Parey E."/>
            <person name="Roest-Crollius H."/>
            <person name="Braasch I."/>
            <person name="Postlethwait J.H."/>
            <person name="Bobe J."/>
            <person name="Montfort J."/>
            <person name="Bouchez O."/>
            <person name="Begum T."/>
            <person name="Schartl M."/>
            <person name="Gustiano R."/>
            <person name="Guiguen Y."/>
        </authorList>
    </citation>
    <scope>NUCLEOTIDE SEQUENCE</scope>
    <source>
        <strain evidence="1">Pdj_M5554</strain>
    </source>
</reference>
<sequence length="64" mass="7725">MVEKKKKKLKVQETRLKYWADTKQTQKSAQKSPTEAVAAYKRNAMKGWAHIHHTCWHQRLRRLH</sequence>
<comment type="caution">
    <text evidence="1">The sequence shown here is derived from an EMBL/GenBank/DDBJ whole genome shotgun (WGS) entry which is preliminary data.</text>
</comment>
<dbReference type="EMBL" id="CM040980">
    <property type="protein sequence ID" value="MCJ8733391.1"/>
    <property type="molecule type" value="Genomic_DNA"/>
</dbReference>
<evidence type="ECO:0000313" key="1">
    <source>
        <dbReference type="EMBL" id="MCJ8733391.1"/>
    </source>
</evidence>
<accession>A0ACC5YE87</accession>
<keyword evidence="2" id="KW-1185">Reference proteome</keyword>
<organism evidence="1 2">
    <name type="scientific">Pangasius djambal</name>
    <dbReference type="NCBI Taxonomy" id="1691987"/>
    <lineage>
        <taxon>Eukaryota</taxon>
        <taxon>Metazoa</taxon>
        <taxon>Chordata</taxon>
        <taxon>Craniata</taxon>
        <taxon>Vertebrata</taxon>
        <taxon>Euteleostomi</taxon>
        <taxon>Actinopterygii</taxon>
        <taxon>Neopterygii</taxon>
        <taxon>Teleostei</taxon>
        <taxon>Ostariophysi</taxon>
        <taxon>Siluriformes</taxon>
        <taxon>Pangasiidae</taxon>
        <taxon>Pangasius</taxon>
    </lineage>
</organism>
<name>A0ACC5YE87_9TELE</name>
<proteinExistence type="predicted"/>
<gene>
    <name evidence="1" type="ORF">PDJAM_G00222710</name>
</gene>
<evidence type="ECO:0000313" key="2">
    <source>
        <dbReference type="Proteomes" id="UP000830395"/>
    </source>
</evidence>